<accession>A0A939NSQ8</accession>
<protein>
    <submittedName>
        <fullName evidence="1">Uncharacterized protein</fullName>
    </submittedName>
</protein>
<evidence type="ECO:0000313" key="1">
    <source>
        <dbReference type="EMBL" id="MBO2029629.1"/>
    </source>
</evidence>
<organism evidence="1 2">
    <name type="scientific">Klebsiella pneumoniae</name>
    <dbReference type="NCBI Taxonomy" id="573"/>
    <lineage>
        <taxon>Bacteria</taxon>
        <taxon>Pseudomonadati</taxon>
        <taxon>Pseudomonadota</taxon>
        <taxon>Gammaproteobacteria</taxon>
        <taxon>Enterobacterales</taxon>
        <taxon>Enterobacteriaceae</taxon>
        <taxon>Klebsiella/Raoultella group</taxon>
        <taxon>Klebsiella</taxon>
        <taxon>Klebsiella pneumoniae complex</taxon>
    </lineage>
</organism>
<dbReference type="Proteomes" id="UP000664620">
    <property type="component" value="Unassembled WGS sequence"/>
</dbReference>
<proteinExistence type="predicted"/>
<reference evidence="1" key="1">
    <citation type="submission" date="2021-03" db="EMBL/GenBank/DDBJ databases">
        <title>Molecular epidemiology and mechanisms of colistin and carbapenem resistance in Enterobacteriaceae from clinical isolates, the environment and porcine samples in Pretoria, South Africa.</title>
        <authorList>
            <person name="Bogoshi D."/>
            <person name="Mbelle N.M."/>
            <person name="Naidoo V."/>
            <person name="Osei Sekyere J."/>
        </authorList>
    </citation>
    <scope>NUCLEOTIDE SEQUENCE</scope>
    <source>
        <strain evidence="1">C034</strain>
    </source>
</reference>
<gene>
    <name evidence="1" type="ORF">J4734_25425</name>
</gene>
<comment type="caution">
    <text evidence="1">The sequence shown here is derived from an EMBL/GenBank/DDBJ whole genome shotgun (WGS) entry which is preliminary data.</text>
</comment>
<dbReference type="EMBL" id="JAGETO010000171">
    <property type="protein sequence ID" value="MBO2029629.1"/>
    <property type="molecule type" value="Genomic_DNA"/>
</dbReference>
<name>A0A939NSQ8_KLEPN</name>
<sequence length="166" mass="17223">MAQQIELRRSRAASNTFQSPAGAAATAFPAVGRAATGVDQLFKCGSFADGRSGSAHRSGAEPGETRLFQPRRDADVILRAAVQRDGVSDWSWCCLAQCAIVAHGAEPAGGKIEAYGSWPSGPLALRPAVVISAEPGVDGHAVLLLQVEESERWHGFSGAGSGKQAP</sequence>
<evidence type="ECO:0000313" key="2">
    <source>
        <dbReference type="Proteomes" id="UP000664620"/>
    </source>
</evidence>
<dbReference type="AlphaFoldDB" id="A0A939NSQ8"/>